<organism evidence="2 3">
    <name type="scientific">Colocasia esculenta</name>
    <name type="common">Wild taro</name>
    <name type="synonym">Arum esculentum</name>
    <dbReference type="NCBI Taxonomy" id="4460"/>
    <lineage>
        <taxon>Eukaryota</taxon>
        <taxon>Viridiplantae</taxon>
        <taxon>Streptophyta</taxon>
        <taxon>Embryophyta</taxon>
        <taxon>Tracheophyta</taxon>
        <taxon>Spermatophyta</taxon>
        <taxon>Magnoliopsida</taxon>
        <taxon>Liliopsida</taxon>
        <taxon>Araceae</taxon>
        <taxon>Aroideae</taxon>
        <taxon>Colocasieae</taxon>
        <taxon>Colocasia</taxon>
    </lineage>
</organism>
<dbReference type="PANTHER" id="PTHR33526">
    <property type="entry name" value="OS07G0123800 PROTEIN"/>
    <property type="match status" value="1"/>
</dbReference>
<dbReference type="PANTHER" id="PTHR33526:SF4">
    <property type="entry name" value="OS07G0123800 PROTEIN"/>
    <property type="match status" value="1"/>
</dbReference>
<dbReference type="Proteomes" id="UP000652761">
    <property type="component" value="Unassembled WGS sequence"/>
</dbReference>
<evidence type="ECO:0000256" key="1">
    <source>
        <dbReference type="SAM" id="MobiDB-lite"/>
    </source>
</evidence>
<sequence length="212" mass="22457">MESTTTGWRAEWSQGRAASSHGISRHPSGVPGGYAGRFARSSSGGGSSSSGDDNLRELVHAASSHSSLGASPAGCRTTVVPRSQSAGMARIDEDGPCDFGGDAVVVDIIPRSRSCEVPKSRAGGWRPERGHAGSEVFFVFFGLFDWELGPEFLKVPCLGLQLCGLQVWCWLGSTVLWLVVVERQLDLSSVATRLRVGSCDVLSGLDTSVMNQ</sequence>
<protein>
    <submittedName>
        <fullName evidence="2">Uncharacterized protein</fullName>
    </submittedName>
</protein>
<dbReference type="AlphaFoldDB" id="A0A843WBU7"/>
<proteinExistence type="predicted"/>
<dbReference type="OrthoDB" id="694638at2759"/>
<evidence type="ECO:0000313" key="2">
    <source>
        <dbReference type="EMBL" id="MQM05306.1"/>
    </source>
</evidence>
<name>A0A843WBU7_COLES</name>
<accession>A0A843WBU7</accession>
<evidence type="ECO:0000313" key="3">
    <source>
        <dbReference type="Proteomes" id="UP000652761"/>
    </source>
</evidence>
<feature type="region of interest" description="Disordered" evidence="1">
    <location>
        <begin position="1"/>
        <end position="54"/>
    </location>
</feature>
<comment type="caution">
    <text evidence="2">The sequence shown here is derived from an EMBL/GenBank/DDBJ whole genome shotgun (WGS) entry which is preliminary data.</text>
</comment>
<dbReference type="EMBL" id="NMUH01003389">
    <property type="protein sequence ID" value="MQM05306.1"/>
    <property type="molecule type" value="Genomic_DNA"/>
</dbReference>
<keyword evidence="3" id="KW-1185">Reference proteome</keyword>
<reference evidence="2" key="1">
    <citation type="submission" date="2017-07" db="EMBL/GenBank/DDBJ databases">
        <title>Taro Niue Genome Assembly and Annotation.</title>
        <authorList>
            <person name="Atibalentja N."/>
            <person name="Keating K."/>
            <person name="Fields C.J."/>
        </authorList>
    </citation>
    <scope>NUCLEOTIDE SEQUENCE</scope>
    <source>
        <strain evidence="2">Niue_2</strain>
        <tissue evidence="2">Leaf</tissue>
    </source>
</reference>
<gene>
    <name evidence="2" type="ORF">Taro_038118</name>
</gene>